<feature type="domain" description="YdhG-like" evidence="1">
    <location>
        <begin position="20"/>
        <end position="112"/>
    </location>
</feature>
<dbReference type="InterPro" id="IPR014922">
    <property type="entry name" value="YdhG-like"/>
</dbReference>
<evidence type="ECO:0000313" key="3">
    <source>
        <dbReference type="Proteomes" id="UP000192674"/>
    </source>
</evidence>
<evidence type="ECO:0000259" key="1">
    <source>
        <dbReference type="Pfam" id="PF08818"/>
    </source>
</evidence>
<dbReference type="SUPFAM" id="SSF159888">
    <property type="entry name" value="YdhG-like"/>
    <property type="match status" value="1"/>
</dbReference>
<dbReference type="RefSeq" id="WP_033389449.1">
    <property type="nucleotide sequence ID" value="NZ_FWXV01000003.1"/>
</dbReference>
<dbReference type="AlphaFoldDB" id="A0A1W2E657"/>
<proteinExistence type="predicted"/>
<organism evidence="2 3">
    <name type="scientific">Kibdelosporangium aridum</name>
    <dbReference type="NCBI Taxonomy" id="2030"/>
    <lineage>
        <taxon>Bacteria</taxon>
        <taxon>Bacillati</taxon>
        <taxon>Actinomycetota</taxon>
        <taxon>Actinomycetes</taxon>
        <taxon>Pseudonocardiales</taxon>
        <taxon>Pseudonocardiaceae</taxon>
        <taxon>Kibdelosporangium</taxon>
    </lineage>
</organism>
<dbReference type="EMBL" id="FWXV01000003">
    <property type="protein sequence ID" value="SMD05214.1"/>
    <property type="molecule type" value="Genomic_DNA"/>
</dbReference>
<dbReference type="Pfam" id="PF08818">
    <property type="entry name" value="DUF1801"/>
    <property type="match status" value="1"/>
</dbReference>
<reference evidence="2 3" key="1">
    <citation type="submission" date="2017-04" db="EMBL/GenBank/DDBJ databases">
        <authorList>
            <person name="Afonso C.L."/>
            <person name="Miller P.J."/>
            <person name="Scott M.A."/>
            <person name="Spackman E."/>
            <person name="Goraichik I."/>
            <person name="Dimitrov K.M."/>
            <person name="Suarez D.L."/>
            <person name="Swayne D.E."/>
        </authorList>
    </citation>
    <scope>NUCLEOTIDE SEQUENCE [LARGE SCALE GENOMIC DNA]</scope>
    <source>
        <strain evidence="2 3">DSM 43828</strain>
    </source>
</reference>
<dbReference type="Proteomes" id="UP000192674">
    <property type="component" value="Unassembled WGS sequence"/>
</dbReference>
<sequence>MVSSSAPDVQTFLDDAAPERQEALRRLRELCLTELAGFTETMQYGMPTYQRDGVGEFAFASQKQYISLYVGRTDVVAAHAEQLAGHNMGKGCLRFRNPAKIDFDLVRSLLRATAATRGPVC</sequence>
<dbReference type="OrthoDB" id="9813231at2"/>
<name>A0A1W2E657_KIBAR</name>
<protein>
    <submittedName>
        <fullName evidence="2">Uncharacterized conserved protein YdhG, YjbR/CyaY-like superfamily, DUF1801 family</fullName>
    </submittedName>
</protein>
<evidence type="ECO:0000313" key="2">
    <source>
        <dbReference type="EMBL" id="SMD05214.1"/>
    </source>
</evidence>
<keyword evidence="3" id="KW-1185">Reference proteome</keyword>
<accession>A0A1W2E657</accession>
<gene>
    <name evidence="2" type="ORF">SAMN05661093_03928</name>
</gene>
<dbReference type="Gene3D" id="3.90.1150.200">
    <property type="match status" value="1"/>
</dbReference>